<accession>A0A6V8L4L8</accession>
<keyword evidence="3" id="KW-1185">Reference proteome</keyword>
<reference evidence="2 3" key="1">
    <citation type="submission" date="2020-03" db="EMBL/GenBank/DDBJ databases">
        <title>Whole genome shotgun sequence of Phytohabitans rumicis NBRC 108638.</title>
        <authorList>
            <person name="Komaki H."/>
            <person name="Tamura T."/>
        </authorList>
    </citation>
    <scope>NUCLEOTIDE SEQUENCE [LARGE SCALE GENOMIC DNA]</scope>
    <source>
        <strain evidence="2 3">NBRC 108638</strain>
    </source>
</reference>
<evidence type="ECO:0000313" key="2">
    <source>
        <dbReference type="EMBL" id="GFJ92203.1"/>
    </source>
</evidence>
<dbReference type="SUPFAM" id="SSF56112">
    <property type="entry name" value="Protein kinase-like (PK-like)"/>
    <property type="match status" value="1"/>
</dbReference>
<dbReference type="EMBL" id="BLPG01000001">
    <property type="protein sequence ID" value="GFJ92203.1"/>
    <property type="molecule type" value="Genomic_DNA"/>
</dbReference>
<name>A0A6V8L4L8_9ACTN</name>
<dbReference type="AlphaFoldDB" id="A0A6V8L4L8"/>
<sequence length="161" mass="18133">MTRFDARLAGGVTLSATDRTFLTAYREHLATQWDRARFELGEAVLHGDAHMDNLLRTADGRLVFVDLETVAIGPPEWDLTLTALYHECGWFSADEYGGFVDAYGYDVRTSGAWSVLRGIRMLRMTTWLAQSAADHPEREVQLRHRIATLRDGTAPEGWTGF</sequence>
<dbReference type="RefSeq" id="WP_173079145.1">
    <property type="nucleotide sequence ID" value="NZ_BAABJB010000078.1"/>
</dbReference>
<evidence type="ECO:0000259" key="1">
    <source>
        <dbReference type="Pfam" id="PF01636"/>
    </source>
</evidence>
<comment type="caution">
    <text evidence="2">The sequence shown here is derived from an EMBL/GenBank/DDBJ whole genome shotgun (WGS) entry which is preliminary data.</text>
</comment>
<protein>
    <recommendedName>
        <fullName evidence="1">Aminoglycoside phosphotransferase domain-containing protein</fullName>
    </recommendedName>
</protein>
<proteinExistence type="predicted"/>
<feature type="domain" description="Aminoglycoside phosphotransferase" evidence="1">
    <location>
        <begin position="25"/>
        <end position="113"/>
    </location>
</feature>
<dbReference type="InterPro" id="IPR002575">
    <property type="entry name" value="Aminoglycoside_PTrfase"/>
</dbReference>
<organism evidence="2 3">
    <name type="scientific">Phytohabitans rumicis</name>
    <dbReference type="NCBI Taxonomy" id="1076125"/>
    <lineage>
        <taxon>Bacteria</taxon>
        <taxon>Bacillati</taxon>
        <taxon>Actinomycetota</taxon>
        <taxon>Actinomycetes</taxon>
        <taxon>Micromonosporales</taxon>
        <taxon>Micromonosporaceae</taxon>
    </lineage>
</organism>
<gene>
    <name evidence="2" type="ORF">Prum_058450</name>
</gene>
<dbReference type="Gene3D" id="3.90.1200.10">
    <property type="match status" value="1"/>
</dbReference>
<dbReference type="Proteomes" id="UP000482960">
    <property type="component" value="Unassembled WGS sequence"/>
</dbReference>
<dbReference type="Pfam" id="PF01636">
    <property type="entry name" value="APH"/>
    <property type="match status" value="1"/>
</dbReference>
<reference evidence="2 3" key="2">
    <citation type="submission" date="2020-03" db="EMBL/GenBank/DDBJ databases">
        <authorList>
            <person name="Ichikawa N."/>
            <person name="Kimura A."/>
            <person name="Kitahashi Y."/>
            <person name="Uohara A."/>
        </authorList>
    </citation>
    <scope>NUCLEOTIDE SEQUENCE [LARGE SCALE GENOMIC DNA]</scope>
    <source>
        <strain evidence="2 3">NBRC 108638</strain>
    </source>
</reference>
<evidence type="ECO:0000313" key="3">
    <source>
        <dbReference type="Proteomes" id="UP000482960"/>
    </source>
</evidence>
<dbReference type="InterPro" id="IPR011009">
    <property type="entry name" value="Kinase-like_dom_sf"/>
</dbReference>